<dbReference type="PROSITE" id="PS50090">
    <property type="entry name" value="MYB_LIKE"/>
    <property type="match status" value="3"/>
</dbReference>
<evidence type="ECO:0000259" key="4">
    <source>
        <dbReference type="PROSITE" id="PS51294"/>
    </source>
</evidence>
<dbReference type="Pfam" id="PF13921">
    <property type="entry name" value="Myb_DNA-bind_6"/>
    <property type="match status" value="1"/>
</dbReference>
<dbReference type="InterPro" id="IPR001005">
    <property type="entry name" value="SANT/Myb"/>
</dbReference>
<dbReference type="Gene3D" id="1.10.10.60">
    <property type="entry name" value="Homeodomain-like"/>
    <property type="match status" value="3"/>
</dbReference>
<organism evidence="5 6">
    <name type="scientific">Platanthera guangdongensis</name>
    <dbReference type="NCBI Taxonomy" id="2320717"/>
    <lineage>
        <taxon>Eukaryota</taxon>
        <taxon>Viridiplantae</taxon>
        <taxon>Streptophyta</taxon>
        <taxon>Embryophyta</taxon>
        <taxon>Tracheophyta</taxon>
        <taxon>Spermatophyta</taxon>
        <taxon>Magnoliopsida</taxon>
        <taxon>Liliopsida</taxon>
        <taxon>Asparagales</taxon>
        <taxon>Orchidaceae</taxon>
        <taxon>Orchidoideae</taxon>
        <taxon>Orchideae</taxon>
        <taxon>Orchidinae</taxon>
        <taxon>Platanthera</taxon>
    </lineage>
</organism>
<dbReference type="EMBL" id="JBBWWR010000013">
    <property type="protein sequence ID" value="KAK8955144.1"/>
    <property type="molecule type" value="Genomic_DNA"/>
</dbReference>
<feature type="compositionally biased region" description="Basic residues" evidence="2">
    <location>
        <begin position="47"/>
        <end position="59"/>
    </location>
</feature>
<dbReference type="PROSITE" id="PS51294">
    <property type="entry name" value="HTH_MYB"/>
    <property type="match status" value="3"/>
</dbReference>
<dbReference type="SUPFAM" id="SSF46689">
    <property type="entry name" value="Homeodomain-like"/>
    <property type="match status" value="2"/>
</dbReference>
<feature type="region of interest" description="Disordered" evidence="2">
    <location>
        <begin position="1"/>
        <end position="61"/>
    </location>
</feature>
<evidence type="ECO:0000259" key="3">
    <source>
        <dbReference type="PROSITE" id="PS50090"/>
    </source>
</evidence>
<feature type="domain" description="Myb-like" evidence="3">
    <location>
        <begin position="54"/>
        <end position="105"/>
    </location>
</feature>
<feature type="compositionally biased region" description="Polar residues" evidence="2">
    <location>
        <begin position="37"/>
        <end position="46"/>
    </location>
</feature>
<comment type="caution">
    <text evidence="5">The sequence shown here is derived from an EMBL/GenBank/DDBJ whole genome shotgun (WGS) entry which is preliminary data.</text>
</comment>
<dbReference type="PANTHER" id="PTHR45614">
    <property type="entry name" value="MYB PROTEIN-RELATED"/>
    <property type="match status" value="1"/>
</dbReference>
<name>A0ABR2LY98_9ASPA</name>
<evidence type="ECO:0000256" key="2">
    <source>
        <dbReference type="SAM" id="MobiDB-lite"/>
    </source>
</evidence>
<feature type="domain" description="HTH myb-type" evidence="4">
    <location>
        <begin position="59"/>
        <end position="105"/>
    </location>
</feature>
<evidence type="ECO:0000313" key="6">
    <source>
        <dbReference type="Proteomes" id="UP001412067"/>
    </source>
</evidence>
<gene>
    <name evidence="5" type="primary">MYB3R-1</name>
    <name evidence="5" type="ORF">KSP40_PGU007964</name>
</gene>
<feature type="domain" description="HTH myb-type" evidence="4">
    <location>
        <begin position="106"/>
        <end position="161"/>
    </location>
</feature>
<proteinExistence type="predicted"/>
<evidence type="ECO:0000256" key="1">
    <source>
        <dbReference type="ARBA" id="ARBA00023125"/>
    </source>
</evidence>
<dbReference type="InterPro" id="IPR050560">
    <property type="entry name" value="MYB_TF"/>
</dbReference>
<dbReference type="Proteomes" id="UP001412067">
    <property type="component" value="Unassembled WGS sequence"/>
</dbReference>
<dbReference type="InterPro" id="IPR009057">
    <property type="entry name" value="Homeodomain-like_sf"/>
</dbReference>
<evidence type="ECO:0000313" key="5">
    <source>
        <dbReference type="EMBL" id="KAK8955144.1"/>
    </source>
</evidence>
<feature type="domain" description="HTH myb-type" evidence="4">
    <location>
        <begin position="162"/>
        <end position="212"/>
    </location>
</feature>
<feature type="region of interest" description="Disordered" evidence="2">
    <location>
        <begin position="265"/>
        <end position="307"/>
    </location>
</feature>
<feature type="compositionally biased region" description="Polar residues" evidence="2">
    <location>
        <begin position="12"/>
        <end position="26"/>
    </location>
</feature>
<protein>
    <submittedName>
        <fullName evidence="5">Myb-related protein 3R-1</fullName>
    </submittedName>
</protein>
<accession>A0ABR2LY98</accession>
<dbReference type="PANTHER" id="PTHR45614:SF194">
    <property type="entry name" value="TRANSCRIPTION FACTOR MYB3R-3-RELATED"/>
    <property type="match status" value="1"/>
</dbReference>
<keyword evidence="6" id="KW-1185">Reference proteome</keyword>
<dbReference type="CDD" id="cd00167">
    <property type="entry name" value="SANT"/>
    <property type="match status" value="3"/>
</dbReference>
<reference evidence="5 6" key="1">
    <citation type="journal article" date="2022" name="Nat. Plants">
        <title>Genomes of leafy and leafless Platanthera orchids illuminate the evolution of mycoheterotrophy.</title>
        <authorList>
            <person name="Li M.H."/>
            <person name="Liu K.W."/>
            <person name="Li Z."/>
            <person name="Lu H.C."/>
            <person name="Ye Q.L."/>
            <person name="Zhang D."/>
            <person name="Wang J.Y."/>
            <person name="Li Y.F."/>
            <person name="Zhong Z.M."/>
            <person name="Liu X."/>
            <person name="Yu X."/>
            <person name="Liu D.K."/>
            <person name="Tu X.D."/>
            <person name="Liu B."/>
            <person name="Hao Y."/>
            <person name="Liao X.Y."/>
            <person name="Jiang Y.T."/>
            <person name="Sun W.H."/>
            <person name="Chen J."/>
            <person name="Chen Y.Q."/>
            <person name="Ai Y."/>
            <person name="Zhai J.W."/>
            <person name="Wu S.S."/>
            <person name="Zhou Z."/>
            <person name="Hsiao Y.Y."/>
            <person name="Wu W.L."/>
            <person name="Chen Y.Y."/>
            <person name="Lin Y.F."/>
            <person name="Hsu J.L."/>
            <person name="Li C.Y."/>
            <person name="Wang Z.W."/>
            <person name="Zhao X."/>
            <person name="Zhong W.Y."/>
            <person name="Ma X.K."/>
            <person name="Ma L."/>
            <person name="Huang J."/>
            <person name="Chen G.Z."/>
            <person name="Huang M.Z."/>
            <person name="Huang L."/>
            <person name="Peng D.H."/>
            <person name="Luo Y.B."/>
            <person name="Zou S.Q."/>
            <person name="Chen S.P."/>
            <person name="Lan S."/>
            <person name="Tsai W.C."/>
            <person name="Van de Peer Y."/>
            <person name="Liu Z.J."/>
        </authorList>
    </citation>
    <scope>NUCLEOTIDE SEQUENCE [LARGE SCALE GENOMIC DNA]</scope>
    <source>
        <strain evidence="5">Lor288</strain>
    </source>
</reference>
<feature type="compositionally biased region" description="Basic and acidic residues" evidence="2">
    <location>
        <begin position="291"/>
        <end position="307"/>
    </location>
</feature>
<feature type="domain" description="Myb-like" evidence="3">
    <location>
        <begin position="106"/>
        <end position="157"/>
    </location>
</feature>
<dbReference type="Pfam" id="PF00249">
    <property type="entry name" value="Myb_DNA-binding"/>
    <property type="match status" value="1"/>
</dbReference>
<keyword evidence="1" id="KW-0238">DNA-binding</keyword>
<dbReference type="InterPro" id="IPR017930">
    <property type="entry name" value="Myb_dom"/>
</dbReference>
<feature type="domain" description="Myb-like" evidence="3">
    <location>
        <begin position="158"/>
        <end position="208"/>
    </location>
</feature>
<dbReference type="SMART" id="SM00717">
    <property type="entry name" value="SANT"/>
    <property type="match status" value="3"/>
</dbReference>
<sequence length="571" mass="63241">MISMKSEESCTENKQIVTRSGSSVSEGSYGFSRMSAGGSSPATTSPSHRRMTGPIRRAKGGWTPVEDETLKRAVEFHGGRSWKKIAESVLGRTEVQCLHRWQKVLNPELVKGSWAPEEDDVIIELVAKYGPTKWSVIARSLPGRIGKQCRERWHNHLNPDIRKDAWTPEEEMKLMETHIKHGNKWAEIAKVLPGRTDNSIKNHWNSSLKKRTEFYLKTGKLAPVQKPGSHHIPYDTADSGPTQNMYCCNKRLDMCAEIIPGSTIRSSPEAQEDRAAPISMQVSDIKASSDGAERRSDSRDAPPRQPRDFAIDFAHNRTDSVVSCFTAEVPQKEEPCGTPHPAPEKFGSLCYKPPQLEDIGDSAFPSLLFKHNSPRLQSKTAPFSSPVSLIPSSVNVSSSDRHSIGSILKSAAMSFPNTPSIITRRREVHTPLPPATALPTKESRLHDSIDGLALSVSKIFSSPCAVNGVPFDSEKDFYVSPVNGVPFDSEKDFNVSPPYRLWSKRKASLRPVEKQLDFSSMDASFEVNTNFSRLDVNKSFYSPANKHGSALQEKKLKNNPAVSKIAKLGLA</sequence>